<evidence type="ECO:0000313" key="2">
    <source>
        <dbReference type="EMBL" id="ABS68875.1"/>
    </source>
</evidence>
<evidence type="ECO:0000313" key="3">
    <source>
        <dbReference type="Proteomes" id="UP000002417"/>
    </source>
</evidence>
<dbReference type="EMBL" id="CP000781">
    <property type="protein sequence ID" value="ABS68875.1"/>
    <property type="molecule type" value="Genomic_DNA"/>
</dbReference>
<dbReference type="STRING" id="78245.Xaut_3647"/>
<dbReference type="AlphaFoldDB" id="A7ILI2"/>
<dbReference type="HOGENOM" id="CLU_174128_0_0_5"/>
<dbReference type="KEGG" id="xau:Xaut_3647"/>
<reference evidence="2 3" key="1">
    <citation type="submission" date="2007-07" db="EMBL/GenBank/DDBJ databases">
        <title>Complete sequence of chromosome of Xanthobacter autotrophicus Py2.</title>
        <authorList>
            <consortium name="US DOE Joint Genome Institute"/>
            <person name="Copeland A."/>
            <person name="Lucas S."/>
            <person name="Lapidus A."/>
            <person name="Barry K."/>
            <person name="Glavina del Rio T."/>
            <person name="Hammon N."/>
            <person name="Israni S."/>
            <person name="Dalin E."/>
            <person name="Tice H."/>
            <person name="Pitluck S."/>
            <person name="Sims D."/>
            <person name="Brettin T."/>
            <person name="Bruce D."/>
            <person name="Detter J.C."/>
            <person name="Han C."/>
            <person name="Tapia R."/>
            <person name="Brainard J."/>
            <person name="Schmutz J."/>
            <person name="Larimer F."/>
            <person name="Land M."/>
            <person name="Hauser L."/>
            <person name="Kyrpides N."/>
            <person name="Kim E."/>
            <person name="Ensigns S.A."/>
            <person name="Richardson P."/>
        </authorList>
    </citation>
    <scope>NUCLEOTIDE SEQUENCE [LARGE SCALE GENOMIC DNA]</scope>
    <source>
        <strain evidence="3">ATCC BAA-1158 / Py2</strain>
    </source>
</reference>
<dbReference type="eggNOG" id="ENOG50334GX">
    <property type="taxonomic scope" value="Bacteria"/>
</dbReference>
<dbReference type="Pfam" id="PF22479">
    <property type="entry name" value="Pam3_gp18"/>
    <property type="match status" value="1"/>
</dbReference>
<dbReference type="Proteomes" id="UP000002417">
    <property type="component" value="Chromosome"/>
</dbReference>
<name>A7ILI2_XANP2</name>
<organism evidence="2 3">
    <name type="scientific">Xanthobacter autotrophicus (strain ATCC BAA-1158 / Py2)</name>
    <dbReference type="NCBI Taxonomy" id="78245"/>
    <lineage>
        <taxon>Bacteria</taxon>
        <taxon>Pseudomonadati</taxon>
        <taxon>Pseudomonadota</taxon>
        <taxon>Alphaproteobacteria</taxon>
        <taxon>Hyphomicrobiales</taxon>
        <taxon>Xanthobacteraceae</taxon>
        <taxon>Xanthobacter</taxon>
    </lineage>
</organism>
<dbReference type="InterPro" id="IPR054252">
    <property type="entry name" value="Pam3_gp18"/>
</dbReference>
<keyword evidence="3" id="KW-1185">Reference proteome</keyword>
<proteinExistence type="predicted"/>
<sequence length="109" mass="11329">MATVYEIPVTTGGGNQSFEVELGGTAYLLALNWRAARDAGWVLDIATSDGAALVNGIPLLPGIDLLGSYKHLGIGGGGTIYVTTDGDPQAPPMFANLGQTAHLYWVPVE</sequence>
<evidence type="ECO:0000259" key="1">
    <source>
        <dbReference type="Pfam" id="PF22479"/>
    </source>
</evidence>
<gene>
    <name evidence="2" type="ordered locus">Xaut_3647</name>
</gene>
<protein>
    <recommendedName>
        <fullName evidence="1">Cyanophage baseplate Pam3 plug gp18 domain-containing protein</fullName>
    </recommendedName>
</protein>
<feature type="domain" description="Cyanophage baseplate Pam3 plug gp18" evidence="1">
    <location>
        <begin position="5"/>
        <end position="106"/>
    </location>
</feature>
<accession>A7ILI2</accession>